<proteinExistence type="predicted"/>
<feature type="region of interest" description="Disordered" evidence="1">
    <location>
        <begin position="344"/>
        <end position="379"/>
    </location>
</feature>
<feature type="compositionally biased region" description="Polar residues" evidence="1">
    <location>
        <begin position="282"/>
        <end position="305"/>
    </location>
</feature>
<accession>A0A6P4JFU1</accession>
<feature type="compositionally biased region" description="Low complexity" evidence="1">
    <location>
        <begin position="11"/>
        <end position="20"/>
    </location>
</feature>
<name>A0A6P4JFU1_DROKI</name>
<dbReference type="OrthoDB" id="76173at2759"/>
<protein>
    <submittedName>
        <fullName evidence="3">Uncharacterized protein</fullName>
    </submittedName>
</protein>
<dbReference type="RefSeq" id="XP_017033458.1">
    <property type="nucleotide sequence ID" value="XM_017177969.3"/>
</dbReference>
<keyword evidence="2" id="KW-1185">Reference proteome</keyword>
<gene>
    <name evidence="3" type="primary">ana2</name>
</gene>
<sequence>MFEPETEDMLPRSAPRPSAAVPMGHSNEVIRPTVPEVSILFGQPPQQQQEPMMQMQMQPAQEQSPRPEPTFASWKKQMLPRVNFSPILTTELGPRPAPSSSNNHNLGISSNEYIVIPRDRHYTTEAGSCATSSGGMYSESKKQQFQSVRRLSTPSSSDVLTICAGTQTDVVNRSSPRTSLPSVVYSDIDVSNLVNKNDLATVVSLLETMRQEQQQLRRLCETLLEQHQARAEAAPKPSRTTASQCDILTSTNNNNHGKRLTPIIQDYIVEEEEEPPARVVPQQFQSPRPTQPMAQSTGYRANTPQGPAKRIPQLAKPNTEKSMVMNELALKYLRQPVDELMKDMRLGSSPKSPNHAEPLRQIDNLGHTPGQSSSPNDISNASYKYLKKYRLLPEEQLDYARSPQSPLAAPPQMQLDLENIRNQPKLM</sequence>
<reference evidence="2" key="1">
    <citation type="submission" date="2025-05" db="UniProtKB">
        <authorList>
            <consortium name="RefSeq"/>
        </authorList>
    </citation>
    <scope>NUCLEOTIDE SEQUENCE [LARGE SCALE GENOMIC DNA]</scope>
    <source>
        <strain evidence="2">14028-0561.14</strain>
    </source>
</reference>
<feature type="compositionally biased region" description="Polar residues" evidence="1">
    <location>
        <begin position="369"/>
        <end position="379"/>
    </location>
</feature>
<feature type="region of interest" description="Disordered" evidence="1">
    <location>
        <begin position="396"/>
        <end position="427"/>
    </location>
</feature>
<organism evidence="2 3">
    <name type="scientific">Drosophila kikkawai</name>
    <name type="common">Fruit fly</name>
    <dbReference type="NCBI Taxonomy" id="30033"/>
    <lineage>
        <taxon>Eukaryota</taxon>
        <taxon>Metazoa</taxon>
        <taxon>Ecdysozoa</taxon>
        <taxon>Arthropoda</taxon>
        <taxon>Hexapoda</taxon>
        <taxon>Insecta</taxon>
        <taxon>Pterygota</taxon>
        <taxon>Neoptera</taxon>
        <taxon>Endopterygota</taxon>
        <taxon>Diptera</taxon>
        <taxon>Brachycera</taxon>
        <taxon>Muscomorpha</taxon>
        <taxon>Ephydroidea</taxon>
        <taxon>Drosophilidae</taxon>
        <taxon>Drosophila</taxon>
        <taxon>Sophophora</taxon>
    </lineage>
</organism>
<evidence type="ECO:0000313" key="3">
    <source>
        <dbReference type="RefSeq" id="XP_017033458.1"/>
    </source>
</evidence>
<dbReference type="AlphaFoldDB" id="A0A6P4JFU1"/>
<dbReference type="OMA" id="MSNASYK"/>
<evidence type="ECO:0000256" key="1">
    <source>
        <dbReference type="SAM" id="MobiDB-lite"/>
    </source>
</evidence>
<feature type="region of interest" description="Disordered" evidence="1">
    <location>
        <begin position="279"/>
        <end position="312"/>
    </location>
</feature>
<feature type="region of interest" description="Disordered" evidence="1">
    <location>
        <begin position="1"/>
        <end position="70"/>
    </location>
</feature>
<reference evidence="3" key="2">
    <citation type="submission" date="2025-08" db="UniProtKB">
        <authorList>
            <consortium name="RefSeq"/>
        </authorList>
    </citation>
    <scope>IDENTIFICATION</scope>
    <source>
        <strain evidence="3">14028-0561.14</strain>
        <tissue evidence="3">Whole fly</tissue>
    </source>
</reference>
<evidence type="ECO:0000313" key="2">
    <source>
        <dbReference type="Proteomes" id="UP001652661"/>
    </source>
</evidence>
<dbReference type="Proteomes" id="UP001652661">
    <property type="component" value="Chromosome 2R"/>
</dbReference>
<feature type="compositionally biased region" description="Low complexity" evidence="1">
    <location>
        <begin position="43"/>
        <end position="63"/>
    </location>
</feature>